<dbReference type="InterPro" id="IPR016181">
    <property type="entry name" value="Acyl_CoA_acyltransferase"/>
</dbReference>
<dbReference type="EMBL" id="CP091430">
    <property type="protein sequence ID" value="UVI31482.1"/>
    <property type="molecule type" value="Genomic_DNA"/>
</dbReference>
<dbReference type="Gene3D" id="3.40.630.30">
    <property type="match status" value="1"/>
</dbReference>
<keyword evidence="5" id="KW-1185">Reference proteome</keyword>
<evidence type="ECO:0000313" key="4">
    <source>
        <dbReference type="EMBL" id="UVI31482.1"/>
    </source>
</evidence>
<keyword evidence="1" id="KW-0808">Transferase</keyword>
<sequence length="130" mass="14883">MPLSYTANPRDAKAIRELPKRLSQGVTFVISRTKTSMPLGFLHLYVNGDVIQYDMLAVHPRHRGKQWGKMLMARGEAYGLSKSCTIARLFVDDGNDKAKRMYEKLGYVTVRYYPDVRCYEMMKILPTASS</sequence>
<dbReference type="CDD" id="cd04301">
    <property type="entry name" value="NAT_SF"/>
    <property type="match status" value="1"/>
</dbReference>
<evidence type="ECO:0000256" key="1">
    <source>
        <dbReference type="ARBA" id="ARBA00022679"/>
    </source>
</evidence>
<proteinExistence type="predicted"/>
<dbReference type="InterPro" id="IPR000182">
    <property type="entry name" value="GNAT_dom"/>
</dbReference>
<accession>A0ABY5SFF6</accession>
<name>A0ABY5SFF6_9BACL</name>
<feature type="domain" description="N-acetyltransferase" evidence="3">
    <location>
        <begin position="1"/>
        <end position="126"/>
    </location>
</feature>
<protein>
    <submittedName>
        <fullName evidence="4">GNAT family N-acetyltransferase</fullName>
    </submittedName>
</protein>
<dbReference type="PANTHER" id="PTHR43420">
    <property type="entry name" value="ACETYLTRANSFERASE"/>
    <property type="match status" value="1"/>
</dbReference>
<dbReference type="Pfam" id="PF00583">
    <property type="entry name" value="Acetyltransf_1"/>
    <property type="match status" value="1"/>
</dbReference>
<dbReference type="Proteomes" id="UP001057877">
    <property type="component" value="Chromosome"/>
</dbReference>
<evidence type="ECO:0000259" key="3">
    <source>
        <dbReference type="PROSITE" id="PS51186"/>
    </source>
</evidence>
<dbReference type="RefSeq" id="WP_258387544.1">
    <property type="nucleotide sequence ID" value="NZ_CP091430.1"/>
</dbReference>
<gene>
    <name evidence="4" type="ORF">L1F29_06590</name>
</gene>
<organism evidence="4 5">
    <name type="scientific">Paenibacillus spongiae</name>
    <dbReference type="NCBI Taxonomy" id="2909671"/>
    <lineage>
        <taxon>Bacteria</taxon>
        <taxon>Bacillati</taxon>
        <taxon>Bacillota</taxon>
        <taxon>Bacilli</taxon>
        <taxon>Bacillales</taxon>
        <taxon>Paenibacillaceae</taxon>
        <taxon>Paenibacillus</taxon>
    </lineage>
</organism>
<reference evidence="4" key="1">
    <citation type="submission" date="2022-01" db="EMBL/GenBank/DDBJ databases">
        <title>Paenibacillus spongiae sp. nov., isolated from marine sponge.</title>
        <authorList>
            <person name="Li Z."/>
            <person name="Zhang M."/>
        </authorList>
    </citation>
    <scope>NUCLEOTIDE SEQUENCE</scope>
    <source>
        <strain evidence="4">PHS-Z3</strain>
    </source>
</reference>
<dbReference type="PROSITE" id="PS51186">
    <property type="entry name" value="GNAT"/>
    <property type="match status" value="1"/>
</dbReference>
<evidence type="ECO:0000256" key="2">
    <source>
        <dbReference type="ARBA" id="ARBA00023315"/>
    </source>
</evidence>
<dbReference type="SUPFAM" id="SSF55729">
    <property type="entry name" value="Acyl-CoA N-acyltransferases (Nat)"/>
    <property type="match status" value="1"/>
</dbReference>
<keyword evidence="2" id="KW-0012">Acyltransferase</keyword>
<dbReference type="InterPro" id="IPR050680">
    <property type="entry name" value="YpeA/RimI_acetyltransf"/>
</dbReference>
<evidence type="ECO:0000313" key="5">
    <source>
        <dbReference type="Proteomes" id="UP001057877"/>
    </source>
</evidence>